<proteinExistence type="predicted"/>
<reference evidence="2 3" key="1">
    <citation type="submission" date="2024-01" db="EMBL/GenBank/DDBJ databases">
        <title>Genome assemblies of Stephania.</title>
        <authorList>
            <person name="Yang L."/>
        </authorList>
    </citation>
    <scope>NUCLEOTIDE SEQUENCE [LARGE SCALE GENOMIC DNA]</scope>
    <source>
        <strain evidence="2">YNDBR</strain>
        <tissue evidence="2">Leaf</tissue>
    </source>
</reference>
<keyword evidence="3" id="KW-1185">Reference proteome</keyword>
<feature type="region of interest" description="Disordered" evidence="1">
    <location>
        <begin position="125"/>
        <end position="163"/>
    </location>
</feature>
<sequence>MKREAMRMYENLNNDNSFKFEHCRELLKQNPKWCSKELTKTSDWRKQKWEKKRAICSNQHLLRQVQKMSALTSIRQLFKEVSLHKELDVRKEEKLQKKKKRRLNEEKGVADALYKLQSTLESHLKEDLEQRKEKDKKDHELKEHATTRELEVKENAQKRREQERILNTDVSKLPLPLQKEFDMHQTKIMREWKEKDILVNTLIHRTGCSEIRSIIVVSLPLFTFLESWYLLGMNCFSRLNQFFMLAFRRPY</sequence>
<evidence type="ECO:0000313" key="2">
    <source>
        <dbReference type="EMBL" id="KAK9134155.1"/>
    </source>
</evidence>
<dbReference type="EMBL" id="JBBNAF010000006">
    <property type="protein sequence ID" value="KAK9134155.1"/>
    <property type="molecule type" value="Genomic_DNA"/>
</dbReference>
<evidence type="ECO:0000313" key="3">
    <source>
        <dbReference type="Proteomes" id="UP001420932"/>
    </source>
</evidence>
<evidence type="ECO:0000256" key="1">
    <source>
        <dbReference type="SAM" id="MobiDB-lite"/>
    </source>
</evidence>
<gene>
    <name evidence="2" type="ORF">Syun_013485</name>
</gene>
<name>A0AAP0PAW6_9MAGN</name>
<dbReference type="AlphaFoldDB" id="A0AAP0PAW6"/>
<organism evidence="2 3">
    <name type="scientific">Stephania yunnanensis</name>
    <dbReference type="NCBI Taxonomy" id="152371"/>
    <lineage>
        <taxon>Eukaryota</taxon>
        <taxon>Viridiplantae</taxon>
        <taxon>Streptophyta</taxon>
        <taxon>Embryophyta</taxon>
        <taxon>Tracheophyta</taxon>
        <taxon>Spermatophyta</taxon>
        <taxon>Magnoliopsida</taxon>
        <taxon>Ranunculales</taxon>
        <taxon>Menispermaceae</taxon>
        <taxon>Menispermoideae</taxon>
        <taxon>Cissampelideae</taxon>
        <taxon>Stephania</taxon>
    </lineage>
</organism>
<dbReference type="Proteomes" id="UP001420932">
    <property type="component" value="Unassembled WGS sequence"/>
</dbReference>
<accession>A0AAP0PAW6</accession>
<protein>
    <submittedName>
        <fullName evidence="2">Uncharacterized protein</fullName>
    </submittedName>
</protein>
<comment type="caution">
    <text evidence="2">The sequence shown here is derived from an EMBL/GenBank/DDBJ whole genome shotgun (WGS) entry which is preliminary data.</text>
</comment>